<comment type="catalytic activity">
    <reaction evidence="12 15">
        <text>Couples ATP hydrolysis with the unwinding of duplex DNA by translocating in the 3'-5' direction.</text>
        <dbReference type="EC" id="5.6.2.4"/>
    </reaction>
</comment>
<dbReference type="NCBIfam" id="TIGR00643">
    <property type="entry name" value="recG"/>
    <property type="match status" value="1"/>
</dbReference>
<keyword evidence="4 15" id="KW-0227">DNA damage</keyword>
<dbReference type="NCBIfam" id="NF008165">
    <property type="entry name" value="PRK10917.1-3"/>
    <property type="match status" value="1"/>
</dbReference>
<dbReference type="SMART" id="SM00490">
    <property type="entry name" value="HELICc"/>
    <property type="match status" value="1"/>
</dbReference>
<dbReference type="InterPro" id="IPR004609">
    <property type="entry name" value="ATP-dep_DNA_helicase_RecG"/>
</dbReference>
<dbReference type="Gene3D" id="3.40.50.300">
    <property type="entry name" value="P-loop containing nucleotide triphosphate hydrolases"/>
    <property type="match status" value="2"/>
</dbReference>
<dbReference type="CDD" id="cd04488">
    <property type="entry name" value="RecG_wedge_OBF"/>
    <property type="match status" value="1"/>
</dbReference>
<gene>
    <name evidence="18" type="primary">recG</name>
    <name evidence="18" type="ORF">MOO45_05165</name>
</gene>
<keyword evidence="8" id="KW-0238">DNA-binding</keyword>
<dbReference type="PANTHER" id="PTHR47964:SF1">
    <property type="entry name" value="ATP-DEPENDENT DNA HELICASE HOMOLOG RECG, CHLOROPLASTIC"/>
    <property type="match status" value="1"/>
</dbReference>
<keyword evidence="10 15" id="KW-0234">DNA repair</keyword>
<evidence type="ECO:0000256" key="11">
    <source>
        <dbReference type="ARBA" id="ARBA00023235"/>
    </source>
</evidence>
<evidence type="ECO:0000256" key="7">
    <source>
        <dbReference type="ARBA" id="ARBA00022840"/>
    </source>
</evidence>
<evidence type="ECO:0000256" key="9">
    <source>
        <dbReference type="ARBA" id="ARBA00023172"/>
    </source>
</evidence>
<reference evidence="18" key="1">
    <citation type="journal article" date="2022" name="Int. J. Syst. Evol. Microbiol.">
        <title>Apilactobacillus apisilvae sp. nov., Nicolia spurrieriana gen. nov. sp. nov., Bombilactobacillus folatiphilus sp. nov. and Bombilactobacillus thymidiniphilus sp. nov., four new lactic acid bacterial isolates from stingless bees Tetragonula carbonaria and Austroplebeia australis.</title>
        <authorList>
            <person name="Oliphant S.A."/>
            <person name="Watson-Haigh N.S."/>
            <person name="Sumby K.M."/>
            <person name="Gardner J."/>
            <person name="Groom S."/>
            <person name="Jiranek V."/>
        </authorList>
    </citation>
    <scope>NUCLEOTIDE SEQUENCE</scope>
    <source>
        <strain evidence="18">SG4_D2</strain>
    </source>
</reference>
<dbReference type="CDD" id="cd17992">
    <property type="entry name" value="DEXHc_RecG"/>
    <property type="match status" value="1"/>
</dbReference>
<dbReference type="InterPro" id="IPR033454">
    <property type="entry name" value="RecG_wedge"/>
</dbReference>
<evidence type="ECO:0000256" key="5">
    <source>
        <dbReference type="ARBA" id="ARBA00022801"/>
    </source>
</evidence>
<evidence type="ECO:0000256" key="8">
    <source>
        <dbReference type="ARBA" id="ARBA00023125"/>
    </source>
</evidence>
<dbReference type="GO" id="GO:0016787">
    <property type="term" value="F:hydrolase activity"/>
    <property type="evidence" value="ECO:0007669"/>
    <property type="project" value="UniProtKB-KW"/>
</dbReference>
<proteinExistence type="inferred from homology"/>
<dbReference type="Proteomes" id="UP000831495">
    <property type="component" value="Chromosome"/>
</dbReference>
<evidence type="ECO:0000259" key="16">
    <source>
        <dbReference type="PROSITE" id="PS51192"/>
    </source>
</evidence>
<dbReference type="PROSITE" id="PS51194">
    <property type="entry name" value="HELICASE_CTER"/>
    <property type="match status" value="1"/>
</dbReference>
<organism evidence="18 19">
    <name type="scientific">Bombilactobacillus folatiphilus</name>
    <dbReference type="NCBI Taxonomy" id="2923362"/>
    <lineage>
        <taxon>Bacteria</taxon>
        <taxon>Bacillati</taxon>
        <taxon>Bacillota</taxon>
        <taxon>Bacilli</taxon>
        <taxon>Lactobacillales</taxon>
        <taxon>Lactobacillaceae</taxon>
        <taxon>Bombilactobacillus</taxon>
    </lineage>
</organism>
<dbReference type="RefSeq" id="WP_249513879.1">
    <property type="nucleotide sequence ID" value="NZ_CP093366.1"/>
</dbReference>
<dbReference type="SUPFAM" id="SSF50249">
    <property type="entry name" value="Nucleic acid-binding proteins"/>
    <property type="match status" value="1"/>
</dbReference>
<dbReference type="EMBL" id="CP093366">
    <property type="protein sequence ID" value="UQS81609.1"/>
    <property type="molecule type" value="Genomic_DNA"/>
</dbReference>
<evidence type="ECO:0000256" key="4">
    <source>
        <dbReference type="ARBA" id="ARBA00022763"/>
    </source>
</evidence>
<dbReference type="Pfam" id="PF17191">
    <property type="entry name" value="RecG_wedge"/>
    <property type="match status" value="1"/>
</dbReference>
<comment type="function">
    <text evidence="15">Plays a critical role in recombination and DNA repair. Helps process Holliday junction intermediates to mature products by catalyzing branch migration. Has replication fork regression activity, unwinds stalled or blocked replication forks to make a HJ that can be resolved. Has a DNA unwinding activity characteristic of a DNA helicase with 3'-5' polarity.</text>
</comment>
<keyword evidence="5 15" id="KW-0378">Hydrolase</keyword>
<dbReference type="EC" id="5.6.2.4" evidence="13 15"/>
<evidence type="ECO:0000256" key="10">
    <source>
        <dbReference type="ARBA" id="ARBA00023204"/>
    </source>
</evidence>
<comment type="similarity">
    <text evidence="1 15">Belongs to the helicase family. RecG subfamily.</text>
</comment>
<dbReference type="InterPro" id="IPR047112">
    <property type="entry name" value="RecG/Mfd"/>
</dbReference>
<dbReference type="NCBIfam" id="NF008168">
    <property type="entry name" value="PRK10917.2-2"/>
    <property type="match status" value="1"/>
</dbReference>
<dbReference type="InterPro" id="IPR001650">
    <property type="entry name" value="Helicase_C-like"/>
</dbReference>
<feature type="domain" description="Helicase ATP-binding" evidence="16">
    <location>
        <begin position="269"/>
        <end position="430"/>
    </location>
</feature>
<evidence type="ECO:0000256" key="15">
    <source>
        <dbReference type="RuleBase" id="RU363016"/>
    </source>
</evidence>
<dbReference type="PROSITE" id="PS51192">
    <property type="entry name" value="HELICASE_ATP_BIND_1"/>
    <property type="match status" value="1"/>
</dbReference>
<accession>A0ABY4P7V7</accession>
<feature type="domain" description="Helicase C-terminal" evidence="17">
    <location>
        <begin position="452"/>
        <end position="608"/>
    </location>
</feature>
<comment type="catalytic activity">
    <reaction evidence="14 15">
        <text>ATP + H2O = ADP + phosphate + H(+)</text>
        <dbReference type="Rhea" id="RHEA:13065"/>
        <dbReference type="ChEBI" id="CHEBI:15377"/>
        <dbReference type="ChEBI" id="CHEBI:15378"/>
        <dbReference type="ChEBI" id="CHEBI:30616"/>
        <dbReference type="ChEBI" id="CHEBI:43474"/>
        <dbReference type="ChEBI" id="CHEBI:456216"/>
        <dbReference type="EC" id="5.6.2.4"/>
    </reaction>
</comment>
<keyword evidence="3 15" id="KW-0547">Nucleotide-binding</keyword>
<dbReference type="InterPro" id="IPR027417">
    <property type="entry name" value="P-loop_NTPase"/>
</dbReference>
<evidence type="ECO:0000313" key="19">
    <source>
        <dbReference type="Proteomes" id="UP000831495"/>
    </source>
</evidence>
<dbReference type="InterPro" id="IPR045562">
    <property type="entry name" value="RecG_dom3_C"/>
</dbReference>
<evidence type="ECO:0000256" key="1">
    <source>
        <dbReference type="ARBA" id="ARBA00007504"/>
    </source>
</evidence>
<dbReference type="InterPro" id="IPR014001">
    <property type="entry name" value="Helicase_ATP-bd"/>
</dbReference>
<keyword evidence="11" id="KW-0413">Isomerase</keyword>
<keyword evidence="6 15" id="KW-0347">Helicase</keyword>
<protein>
    <recommendedName>
        <fullName evidence="2 15">ATP-dependent DNA helicase RecG</fullName>
        <ecNumber evidence="13 15">5.6.2.4</ecNumber>
    </recommendedName>
</protein>
<evidence type="ECO:0000256" key="12">
    <source>
        <dbReference type="ARBA" id="ARBA00034617"/>
    </source>
</evidence>
<dbReference type="Gene3D" id="2.40.50.140">
    <property type="entry name" value="Nucleic acid-binding proteins"/>
    <property type="match status" value="1"/>
</dbReference>
<name>A0ABY4P7V7_9LACO</name>
<evidence type="ECO:0000256" key="2">
    <source>
        <dbReference type="ARBA" id="ARBA00017846"/>
    </source>
</evidence>
<dbReference type="Pfam" id="PF00270">
    <property type="entry name" value="DEAD"/>
    <property type="match status" value="1"/>
</dbReference>
<dbReference type="SUPFAM" id="SSF52540">
    <property type="entry name" value="P-loop containing nucleoside triphosphate hydrolases"/>
    <property type="match status" value="2"/>
</dbReference>
<evidence type="ECO:0000259" key="17">
    <source>
        <dbReference type="PROSITE" id="PS51194"/>
    </source>
</evidence>
<evidence type="ECO:0000256" key="3">
    <source>
        <dbReference type="ARBA" id="ARBA00022741"/>
    </source>
</evidence>
<sequence length="674" mass="76461">MQKLLQSVNYLNGVGPKLQRTLSELGIITIYDLLYYFPRRYEDLVVKDPQDANDQEKLVLRGIIAAPALLKRLGGKRTLVIVRLLIDNETIPVTFFNQPWLKKQLETGRELAIYGRWDATKRSLIGIKIIQASSSTERLDAIYPTGKHLSQKILVKLIKQAITQYLPFVHDLLPSSLRQEYHLLSDADIIVGIHFPRTKQQAQAARRSAKFRELFLYSLRLCALKVSQGQDKHGVAQAINNDYVKQFLRQFDFELTGAQRRTLKEILQDLQVPRPMNRLLQGDVGSGKTVVAAAAMFASVTAGFQTVLMVPTEILAQQHYQKLAPLFAKFQMTTALLTSSLTAKQKQERLAAIKTGQFNIVIGTQALFQKDVEYKRLGLVVIDEQHRFGVRQRQMLRQKGGEPDLLLMTATPIPRTLAITYYGEMDLSVIDELPAGRQIVNTYWLRSSKFEQVRHFMAKQLQQQAQIFVVAALVNDSDKIELASVQTIYQKLQQQFPQQKVGLLHGQLAADKKDQIMQDFQKHKIDILVATTVIEVGVDVPNASVMVVMNAERFGLSQLHQLRGRVGRGLKQSYCILVSDPPNQVALQRLKIMTQTNDGFKLAQKDLELRGSGDFFGKEQSGMPQFEIADPVADVKMLDIAYQKARYLIRDDPQLAQHPDLQEYLQMKTINNLD</sequence>
<evidence type="ECO:0000256" key="14">
    <source>
        <dbReference type="ARBA" id="ARBA00048988"/>
    </source>
</evidence>
<keyword evidence="19" id="KW-1185">Reference proteome</keyword>
<dbReference type="SMART" id="SM00487">
    <property type="entry name" value="DEXDc"/>
    <property type="match status" value="1"/>
</dbReference>
<dbReference type="PANTHER" id="PTHR47964">
    <property type="entry name" value="ATP-DEPENDENT DNA HELICASE HOMOLOG RECG, CHLOROPLASTIC"/>
    <property type="match status" value="1"/>
</dbReference>
<dbReference type="InterPro" id="IPR011545">
    <property type="entry name" value="DEAD/DEAH_box_helicase_dom"/>
</dbReference>
<keyword evidence="9 15" id="KW-0233">DNA recombination</keyword>
<keyword evidence="7 15" id="KW-0067">ATP-binding</keyword>
<dbReference type="Pfam" id="PF00271">
    <property type="entry name" value="Helicase_C"/>
    <property type="match status" value="1"/>
</dbReference>
<dbReference type="Pfam" id="PF19833">
    <property type="entry name" value="RecG_dom3_C"/>
    <property type="match status" value="1"/>
</dbReference>
<dbReference type="GO" id="GO:0003678">
    <property type="term" value="F:DNA helicase activity"/>
    <property type="evidence" value="ECO:0007669"/>
    <property type="project" value="UniProtKB-EC"/>
</dbReference>
<evidence type="ECO:0000256" key="6">
    <source>
        <dbReference type="ARBA" id="ARBA00022806"/>
    </source>
</evidence>
<evidence type="ECO:0000313" key="18">
    <source>
        <dbReference type="EMBL" id="UQS81609.1"/>
    </source>
</evidence>
<dbReference type="InterPro" id="IPR012340">
    <property type="entry name" value="NA-bd_OB-fold"/>
</dbReference>
<evidence type="ECO:0000256" key="13">
    <source>
        <dbReference type="ARBA" id="ARBA00034808"/>
    </source>
</evidence>